<dbReference type="STRING" id="465820.NS263_08285"/>
<keyword evidence="8" id="KW-1185">Reference proteome</keyword>
<keyword evidence="2" id="KW-0288">FMN</keyword>
<dbReference type="InterPro" id="IPR005025">
    <property type="entry name" value="FMN_Rdtase-like_dom"/>
</dbReference>
<proteinExistence type="predicted"/>
<evidence type="ECO:0000313" key="5">
    <source>
        <dbReference type="EMBL" id="KTR40251.1"/>
    </source>
</evidence>
<dbReference type="Proteomes" id="UP000072763">
    <property type="component" value="Unassembled WGS sequence"/>
</dbReference>
<comment type="caution">
    <text evidence="6">The sequence shown here is derived from an EMBL/GenBank/DDBJ whole genome shotgun (WGS) entry which is preliminary data.</text>
</comment>
<dbReference type="Pfam" id="PF03358">
    <property type="entry name" value="FMN_red"/>
    <property type="match status" value="1"/>
</dbReference>
<dbReference type="Proteomes" id="UP000078335">
    <property type="component" value="Unassembled WGS sequence"/>
</dbReference>
<dbReference type="InterPro" id="IPR051814">
    <property type="entry name" value="NAD(P)H-dep_FMN_reductase"/>
</dbReference>
<accession>A0A147DPC8</accession>
<evidence type="ECO:0000256" key="2">
    <source>
        <dbReference type="ARBA" id="ARBA00022643"/>
    </source>
</evidence>
<evidence type="ECO:0000259" key="4">
    <source>
        <dbReference type="Pfam" id="PF03358"/>
    </source>
</evidence>
<dbReference type="SUPFAM" id="SSF52218">
    <property type="entry name" value="Flavoproteins"/>
    <property type="match status" value="1"/>
</dbReference>
<reference evidence="7 8" key="1">
    <citation type="journal article" date="2016" name="Front. Microbiol.">
        <title>Genomic Resource of Rice Seed Associated Bacteria.</title>
        <authorList>
            <person name="Midha S."/>
            <person name="Bansal K."/>
            <person name="Sharma S."/>
            <person name="Kumar N."/>
            <person name="Patil P.P."/>
            <person name="Chaudhry V."/>
            <person name="Patil P.B."/>
        </authorList>
    </citation>
    <scope>NUCLEOTIDE SEQUENCE [LARGE SCALE GENOMIC DNA]</scope>
    <source>
        <strain evidence="5 8">NS263</strain>
        <strain evidence="6 7">NS359</strain>
    </source>
</reference>
<name>A0A147DPC8_9MICO</name>
<dbReference type="PATRIC" id="fig|465820.3.peg.1675"/>
<dbReference type="PANTHER" id="PTHR43408">
    <property type="entry name" value="FMN REDUCTASE (NADPH)"/>
    <property type="match status" value="1"/>
</dbReference>
<dbReference type="PANTHER" id="PTHR43408:SF2">
    <property type="entry name" value="FMN REDUCTASE (NADPH)"/>
    <property type="match status" value="1"/>
</dbReference>
<sequence length="206" mass="21142">MTTIAVVSAGLSEPSSTRLLADRLAAAAVTAVSADQPGGTVDVRHVELRPIAHEIIDAMLTGFAAPGLAAAQRTVLEADALVFVTPVFTAGVSGLAKSFLDVLDKDGVTDLPVLLAATGGTARHSLAIDHALRPVFAYLRAAVVPTGVFAATDDWGSEADSAALDARIRRAGVDLAWAIRASRRSPQQETLAAPTDFASLLGGLGH</sequence>
<dbReference type="Gene3D" id="3.40.50.360">
    <property type="match status" value="1"/>
</dbReference>
<dbReference type="AlphaFoldDB" id="A0A147DPC8"/>
<dbReference type="InterPro" id="IPR029039">
    <property type="entry name" value="Flavoprotein-like_sf"/>
</dbReference>
<feature type="domain" description="NADPH-dependent FMN reductase-like" evidence="4">
    <location>
        <begin position="3"/>
        <end position="155"/>
    </location>
</feature>
<dbReference type="OrthoDB" id="1643408at2"/>
<evidence type="ECO:0000313" key="8">
    <source>
        <dbReference type="Proteomes" id="UP000078335"/>
    </source>
</evidence>
<evidence type="ECO:0000256" key="1">
    <source>
        <dbReference type="ARBA" id="ARBA00022630"/>
    </source>
</evidence>
<dbReference type="RefSeq" id="WP_058728804.1">
    <property type="nucleotide sequence ID" value="NZ_LDRB01000034.1"/>
</dbReference>
<evidence type="ECO:0000313" key="7">
    <source>
        <dbReference type="Proteomes" id="UP000072763"/>
    </source>
</evidence>
<dbReference type="InterPro" id="IPR023932">
    <property type="entry name" value="CE1759_FMN_reduct"/>
</dbReference>
<evidence type="ECO:0000256" key="3">
    <source>
        <dbReference type="ARBA" id="ARBA00023002"/>
    </source>
</evidence>
<dbReference type="EMBL" id="LDRB01000034">
    <property type="protein sequence ID" value="KTR40251.1"/>
    <property type="molecule type" value="Genomic_DNA"/>
</dbReference>
<gene>
    <name evidence="5" type="ORF">NS263_08285</name>
    <name evidence="6" type="ORF">NS359_10950</name>
</gene>
<organism evidence="6 7">
    <name type="scientific">Curtobacterium oceanosedimentum</name>
    <dbReference type="NCBI Taxonomy" id="465820"/>
    <lineage>
        <taxon>Bacteria</taxon>
        <taxon>Bacillati</taxon>
        <taxon>Actinomycetota</taxon>
        <taxon>Actinomycetes</taxon>
        <taxon>Micrococcales</taxon>
        <taxon>Microbacteriaceae</taxon>
        <taxon>Curtobacterium</taxon>
    </lineage>
</organism>
<dbReference type="NCBIfam" id="TIGR04037">
    <property type="entry name" value="LLM_duo_CE1759"/>
    <property type="match status" value="1"/>
</dbReference>
<protein>
    <submittedName>
        <fullName evidence="6">NADPH-dependent FMN reductase</fullName>
    </submittedName>
</protein>
<evidence type="ECO:0000313" key="6">
    <source>
        <dbReference type="EMBL" id="KTR51281.1"/>
    </source>
</evidence>
<keyword evidence="3" id="KW-0560">Oxidoreductase</keyword>
<dbReference type="GO" id="GO:0016491">
    <property type="term" value="F:oxidoreductase activity"/>
    <property type="evidence" value="ECO:0007669"/>
    <property type="project" value="UniProtKB-KW"/>
</dbReference>
<keyword evidence="1" id="KW-0285">Flavoprotein</keyword>
<dbReference type="EMBL" id="LDRC01000057">
    <property type="protein sequence ID" value="KTR51281.1"/>
    <property type="molecule type" value="Genomic_DNA"/>
</dbReference>